<dbReference type="PROSITE" id="PS51186">
    <property type="entry name" value="GNAT"/>
    <property type="match status" value="1"/>
</dbReference>
<dbReference type="Proteomes" id="UP000622653">
    <property type="component" value="Unassembled WGS sequence"/>
</dbReference>
<evidence type="ECO:0000259" key="1">
    <source>
        <dbReference type="PROSITE" id="PS51186"/>
    </source>
</evidence>
<organism evidence="2 3">
    <name type="scientific">Savagea serpentis</name>
    <dbReference type="NCBI Taxonomy" id="2785297"/>
    <lineage>
        <taxon>Bacteria</taxon>
        <taxon>Bacillati</taxon>
        <taxon>Bacillota</taxon>
        <taxon>Bacilli</taxon>
        <taxon>Bacillales</taxon>
        <taxon>Caryophanaceae</taxon>
        <taxon>Savagea</taxon>
    </lineage>
</organism>
<evidence type="ECO:0000313" key="3">
    <source>
        <dbReference type="Proteomes" id="UP000622653"/>
    </source>
</evidence>
<dbReference type="InterPro" id="IPR016181">
    <property type="entry name" value="Acyl_CoA_acyltransferase"/>
</dbReference>
<dbReference type="Gene3D" id="3.40.630.30">
    <property type="match status" value="1"/>
</dbReference>
<dbReference type="InterPro" id="IPR000182">
    <property type="entry name" value="GNAT_dom"/>
</dbReference>
<keyword evidence="3" id="KW-1185">Reference proteome</keyword>
<comment type="caution">
    <text evidence="2">The sequence shown here is derived from an EMBL/GenBank/DDBJ whole genome shotgun (WGS) entry which is preliminary data.</text>
</comment>
<proteinExistence type="predicted"/>
<feature type="domain" description="N-acetyltransferase" evidence="1">
    <location>
        <begin position="3"/>
        <end position="165"/>
    </location>
</feature>
<evidence type="ECO:0000313" key="2">
    <source>
        <dbReference type="EMBL" id="MBF4500583.1"/>
    </source>
</evidence>
<gene>
    <name evidence="2" type="ORF">IRY55_04330</name>
</gene>
<name>A0A8J7G7G9_9BACL</name>
<accession>A0A8J7G7G9</accession>
<dbReference type="RefSeq" id="WP_194562014.1">
    <property type="nucleotide sequence ID" value="NZ_JADKPV010000001.1"/>
</dbReference>
<dbReference type="GO" id="GO:0016747">
    <property type="term" value="F:acyltransferase activity, transferring groups other than amino-acyl groups"/>
    <property type="evidence" value="ECO:0007669"/>
    <property type="project" value="InterPro"/>
</dbReference>
<protein>
    <submittedName>
        <fullName evidence="2">GNAT family N-acetyltransferase</fullName>
    </submittedName>
</protein>
<sequence length="209" mass="24509">MEIEFQLLTSEHMSTILHIQEEALRVVEREGQLQPLSEAEYRFILDEGRGMMLGAFLQSELIAFRALLHPFVDEAHLGQYVRLPKEVWPHMYYSEITIVHPDARGKSLQKRLGERLMSLCEAEHIAATVAPDNIPSILDKFHLGFQLYALEQVYGDHWRYVFRRDRQSPVFSEKCTIAKEEEEKQRQRFADGWIGTSYNRLTNELCLER</sequence>
<dbReference type="SUPFAM" id="SSF55729">
    <property type="entry name" value="Acyl-CoA N-acyltransferases (Nat)"/>
    <property type="match status" value="1"/>
</dbReference>
<reference evidence="2" key="1">
    <citation type="submission" date="2020-11" db="EMBL/GenBank/DDBJ databases">
        <title>Multidrug resistant novel bacterium Savagea serpentis sp. nov., isolated from the scats of a vine snake (Ahaetulla nasuta).</title>
        <authorList>
            <person name="Venkata Ramana V."/>
            <person name="Vikas Patil S."/>
            <person name="Yogita Lugani V."/>
        </authorList>
    </citation>
    <scope>NUCLEOTIDE SEQUENCE</scope>
    <source>
        <strain evidence="2">SN6</strain>
    </source>
</reference>
<dbReference type="EMBL" id="JADKPV010000001">
    <property type="protein sequence ID" value="MBF4500583.1"/>
    <property type="molecule type" value="Genomic_DNA"/>
</dbReference>
<dbReference type="AlphaFoldDB" id="A0A8J7G7G9"/>